<name>A0A397HDF3_9GLOM</name>
<feature type="coiled-coil region" evidence="1">
    <location>
        <begin position="49"/>
        <end position="177"/>
    </location>
</feature>
<organism evidence="2 3">
    <name type="scientific">Diversispora epigaea</name>
    <dbReference type="NCBI Taxonomy" id="1348612"/>
    <lineage>
        <taxon>Eukaryota</taxon>
        <taxon>Fungi</taxon>
        <taxon>Fungi incertae sedis</taxon>
        <taxon>Mucoromycota</taxon>
        <taxon>Glomeromycotina</taxon>
        <taxon>Glomeromycetes</taxon>
        <taxon>Diversisporales</taxon>
        <taxon>Diversisporaceae</taxon>
        <taxon>Diversispora</taxon>
    </lineage>
</organism>
<dbReference type="STRING" id="1348612.A0A397HDF3"/>
<protein>
    <submittedName>
        <fullName evidence="2">Uncharacterized protein</fullName>
    </submittedName>
</protein>
<comment type="caution">
    <text evidence="2">The sequence shown here is derived from an EMBL/GenBank/DDBJ whole genome shotgun (WGS) entry which is preliminary data.</text>
</comment>
<reference evidence="2 3" key="1">
    <citation type="submission" date="2018-08" db="EMBL/GenBank/DDBJ databases">
        <title>Genome and evolution of the arbuscular mycorrhizal fungus Diversispora epigaea (formerly Glomus versiforme) and its bacterial endosymbionts.</title>
        <authorList>
            <person name="Sun X."/>
            <person name="Fei Z."/>
            <person name="Harrison M."/>
        </authorList>
    </citation>
    <scope>NUCLEOTIDE SEQUENCE [LARGE SCALE GENOMIC DNA]</scope>
    <source>
        <strain evidence="2 3">IT104</strain>
    </source>
</reference>
<dbReference type="AlphaFoldDB" id="A0A397HDF3"/>
<evidence type="ECO:0000313" key="2">
    <source>
        <dbReference type="EMBL" id="RHZ61171.1"/>
    </source>
</evidence>
<dbReference type="EMBL" id="PQFF01000319">
    <property type="protein sequence ID" value="RHZ61171.1"/>
    <property type="molecule type" value="Genomic_DNA"/>
</dbReference>
<accession>A0A397HDF3</accession>
<dbReference type="Proteomes" id="UP000266861">
    <property type="component" value="Unassembled WGS sequence"/>
</dbReference>
<evidence type="ECO:0000256" key="1">
    <source>
        <dbReference type="SAM" id="Coils"/>
    </source>
</evidence>
<proteinExistence type="predicted"/>
<keyword evidence="1" id="KW-0175">Coiled coil</keyword>
<keyword evidence="3" id="KW-1185">Reference proteome</keyword>
<evidence type="ECO:0000313" key="3">
    <source>
        <dbReference type="Proteomes" id="UP000266861"/>
    </source>
</evidence>
<feature type="coiled-coil region" evidence="1">
    <location>
        <begin position="238"/>
        <end position="293"/>
    </location>
</feature>
<dbReference type="OrthoDB" id="5585416at2759"/>
<sequence length="410" mass="46604">MSHMVGESTNELHRVQNEIDPLLNQLYTTMSPVTERRAFLEEVNSIDDKEVLRKMLIQKEQEKDDIAQNLDIAARLGLAISEKNEELQLKLDMAQQAEAQAYLKLSALEEENRILYSKASRSNELATQLAASEDQVKTLRDHRAFLQKELDTARRELKRFRKELDSLSGQMNDMAEDMWESRNKVNTYAKKLVDVEQHLADTQEMNVNLSIQLEKSLSSQKISSATTTQIVKMIQADLGRVVLENEHLRASINELENRQVKCEGKLSEMMVSAQEYAHLLEEAQDTIHSLSETRLESDIENLEISPGRSRGQVDKVISQDSPPLKGSPFSTEVEQHLEKTIEERLMTQMTRPHFNHTPNSSVDMKKAAAGLKYLLSAREVEDKDVGKGKGPERRPFGGGYVLHSYNSILS</sequence>
<gene>
    <name evidence="2" type="ORF">Glove_349g58</name>
</gene>